<name>A0ACB7S8X4_HYAAI</name>
<dbReference type="Proteomes" id="UP000821845">
    <property type="component" value="Chromosome 5"/>
</dbReference>
<accession>A0ACB7S8X4</accession>
<gene>
    <name evidence="1" type="ORF">HPB50_024379</name>
</gene>
<evidence type="ECO:0000313" key="2">
    <source>
        <dbReference type="Proteomes" id="UP000821845"/>
    </source>
</evidence>
<evidence type="ECO:0000313" key="1">
    <source>
        <dbReference type="EMBL" id="KAH6931411.1"/>
    </source>
</evidence>
<proteinExistence type="predicted"/>
<reference evidence="1" key="1">
    <citation type="submission" date="2020-05" db="EMBL/GenBank/DDBJ databases">
        <title>Large-scale comparative analyses of tick genomes elucidate their genetic diversity and vector capacities.</title>
        <authorList>
            <person name="Jia N."/>
            <person name="Wang J."/>
            <person name="Shi W."/>
            <person name="Du L."/>
            <person name="Sun Y."/>
            <person name="Zhan W."/>
            <person name="Jiang J."/>
            <person name="Wang Q."/>
            <person name="Zhang B."/>
            <person name="Ji P."/>
            <person name="Sakyi L.B."/>
            <person name="Cui X."/>
            <person name="Yuan T."/>
            <person name="Jiang B."/>
            <person name="Yang W."/>
            <person name="Lam T.T.-Y."/>
            <person name="Chang Q."/>
            <person name="Ding S."/>
            <person name="Wang X."/>
            <person name="Zhu J."/>
            <person name="Ruan X."/>
            <person name="Zhao L."/>
            <person name="Wei J."/>
            <person name="Que T."/>
            <person name="Du C."/>
            <person name="Cheng J."/>
            <person name="Dai P."/>
            <person name="Han X."/>
            <person name="Huang E."/>
            <person name="Gao Y."/>
            <person name="Liu J."/>
            <person name="Shao H."/>
            <person name="Ye R."/>
            <person name="Li L."/>
            <person name="Wei W."/>
            <person name="Wang X."/>
            <person name="Wang C."/>
            <person name="Yang T."/>
            <person name="Huo Q."/>
            <person name="Li W."/>
            <person name="Guo W."/>
            <person name="Chen H."/>
            <person name="Zhou L."/>
            <person name="Ni X."/>
            <person name="Tian J."/>
            <person name="Zhou Y."/>
            <person name="Sheng Y."/>
            <person name="Liu T."/>
            <person name="Pan Y."/>
            <person name="Xia L."/>
            <person name="Li J."/>
            <person name="Zhao F."/>
            <person name="Cao W."/>
        </authorList>
    </citation>
    <scope>NUCLEOTIDE SEQUENCE</scope>
    <source>
        <strain evidence="1">Hyas-2018</strain>
    </source>
</reference>
<protein>
    <submittedName>
        <fullName evidence="1">Uncharacterized protein</fullName>
    </submittedName>
</protein>
<organism evidence="1 2">
    <name type="scientific">Hyalomma asiaticum</name>
    <name type="common">Tick</name>
    <dbReference type="NCBI Taxonomy" id="266040"/>
    <lineage>
        <taxon>Eukaryota</taxon>
        <taxon>Metazoa</taxon>
        <taxon>Ecdysozoa</taxon>
        <taxon>Arthropoda</taxon>
        <taxon>Chelicerata</taxon>
        <taxon>Arachnida</taxon>
        <taxon>Acari</taxon>
        <taxon>Parasitiformes</taxon>
        <taxon>Ixodida</taxon>
        <taxon>Ixodoidea</taxon>
        <taxon>Ixodidae</taxon>
        <taxon>Hyalomminae</taxon>
        <taxon>Hyalomma</taxon>
    </lineage>
</organism>
<dbReference type="EMBL" id="CM023485">
    <property type="protein sequence ID" value="KAH6931411.1"/>
    <property type="molecule type" value="Genomic_DNA"/>
</dbReference>
<keyword evidence="2" id="KW-1185">Reference proteome</keyword>
<sequence>MFLEVKREADESWSQVTARLETMFTYYLRSREAQSFESLQELLIADRLKQLMPNDLRSLVTQQEVKGWLKPKDIAELTANFEESLGGSRQRNDRGTALRNQHYRPQVRHFTGANFSPTSGVCFGCGQRGHFQRDCESSRDTAVKKAEVACVGTQRASPFERQATPSRHTDLMNNSLLRDPRIEIVVGDKPCFARIDSGADITVIRANEVTAEILGQSSGTIKLTDAFGQGVTARLMYVPLGLPQSSGRAPERVTLLCAVTDQLTTSASVLLTPKDYECLRRCREELMSDLNECEKGIRCVAQEIVPERCLSLREQEQVSRCSNPSANAVQRTLEEPPRGEHQVPNTEGEANTSLDEREGEQDAQALEPLATSSVSGLEQGQLESQNSVGEDIIEDSERLGLVTEISSAEEQRRDESLADAWLQVKEGSHGMVIDGQLLYHREQLDGNIEMAPQAVKSCGQVSVAAQASELSPGQKQELSADLHEYREVMTVPDPSKPFCLATDASETANGACPSQRRGDTERPVAFFSKKLSPSQQEWSPIEREAFAILWTLEFLGTWLFGTKVKIRTDHDPLTFLTRAAPSSARLTRWALAIPKI</sequence>
<comment type="caution">
    <text evidence="1">The sequence shown here is derived from an EMBL/GenBank/DDBJ whole genome shotgun (WGS) entry which is preliminary data.</text>
</comment>